<accession>A0A135NYH3</accession>
<dbReference type="InterPro" id="IPR010680">
    <property type="entry name" value="TraH_2"/>
</dbReference>
<comment type="caution">
    <text evidence="2">The sequence shown here is derived from an EMBL/GenBank/DDBJ whole genome shotgun (WGS) entry which is preliminary data.</text>
</comment>
<evidence type="ECO:0000313" key="2">
    <source>
        <dbReference type="EMBL" id="KXG84204.1"/>
    </source>
</evidence>
<dbReference type="RefSeq" id="WP_067650536.1">
    <property type="nucleotide sequence ID" value="NZ_KQ961030.1"/>
</dbReference>
<organism evidence="2 3">
    <name type="scientific">Agrobacterium bohemicum</name>
    <dbReference type="NCBI Taxonomy" id="2052828"/>
    <lineage>
        <taxon>Bacteria</taxon>
        <taxon>Pseudomonadati</taxon>
        <taxon>Pseudomonadota</taxon>
        <taxon>Alphaproteobacteria</taxon>
        <taxon>Hyphomicrobiales</taxon>
        <taxon>Rhizobiaceae</taxon>
        <taxon>Rhizobium/Agrobacterium group</taxon>
        <taxon>Agrobacterium</taxon>
    </lineage>
</organism>
<dbReference type="Pfam" id="PF06871">
    <property type="entry name" value="TraH_2"/>
    <property type="match status" value="1"/>
</dbReference>
<dbReference type="EMBL" id="LNUW01000038">
    <property type="protein sequence ID" value="KXG84204.1"/>
    <property type="molecule type" value="Genomic_DNA"/>
</dbReference>
<keyword evidence="3" id="KW-1185">Reference proteome</keyword>
<dbReference type="STRING" id="2052828.ATO67_14550"/>
<proteinExistence type="predicted"/>
<dbReference type="Proteomes" id="UP000070498">
    <property type="component" value="Unassembled WGS sequence"/>
</dbReference>
<reference evidence="2 3" key="1">
    <citation type="submission" date="2015-11" db="EMBL/GenBank/DDBJ databases">
        <title>Draft genome sequence of Agrobacterium sp. R89-1.</title>
        <authorList>
            <person name="Zahradnik J."/>
            <person name="Kyslikova E."/>
            <person name="Palyzova A."/>
            <person name="Kyslik P."/>
        </authorList>
    </citation>
    <scope>NUCLEOTIDE SEQUENCE [LARGE SCALE GENOMIC DNA]</scope>
    <source>
        <strain evidence="2 3">R89-1</strain>
    </source>
</reference>
<dbReference type="NCBIfam" id="NF010417">
    <property type="entry name" value="PRK13843.1"/>
    <property type="match status" value="1"/>
</dbReference>
<name>A0A135NYH3_9HYPH</name>
<evidence type="ECO:0000256" key="1">
    <source>
        <dbReference type="SAM" id="MobiDB-lite"/>
    </source>
</evidence>
<dbReference type="AlphaFoldDB" id="A0A135NYH3"/>
<evidence type="ECO:0000313" key="3">
    <source>
        <dbReference type="Proteomes" id="UP000070498"/>
    </source>
</evidence>
<gene>
    <name evidence="2" type="ORF">ATO67_14550</name>
</gene>
<protein>
    <submittedName>
        <fullName evidence="2">Conjugal transfer protein TraH</fullName>
    </submittedName>
</protein>
<feature type="region of interest" description="Disordered" evidence="1">
    <location>
        <begin position="155"/>
        <end position="190"/>
    </location>
</feature>
<sequence>MLDADLIKECADPSLKLAIVEQFVADAGSSDPLAVTVKSGGRLILVPKAASAEEVIAIVRRYAGQAVVRVGLTQFPAGVGVKEATDLKPDLVDPCQNLRRGTALFAKVLRIVAKWYGNPTNKDVFSQIFEDAIYAWKTGEFEGVRVFQAEDPGGAIANQKEPQADTLEADTDNAGAPLQTEAKTMDEKKVGTAEMRVDLSRIGSQP</sequence>